<dbReference type="InterPro" id="IPR046668">
    <property type="entry name" value="DUF6538"/>
</dbReference>
<keyword evidence="2" id="KW-0229">DNA integration</keyword>
<evidence type="ECO:0000313" key="9">
    <source>
        <dbReference type="EMBL" id="RVU19136.1"/>
    </source>
</evidence>
<feature type="domain" description="Tyr recombinase" evidence="7">
    <location>
        <begin position="360"/>
        <end position="554"/>
    </location>
</feature>
<proteinExistence type="inferred from homology"/>
<name>A0A3S2YTK1_9HYPH</name>
<protein>
    <submittedName>
        <fullName evidence="9">Recombinase XerD</fullName>
    </submittedName>
</protein>
<dbReference type="InterPro" id="IPR010998">
    <property type="entry name" value="Integrase_recombinase_N"/>
</dbReference>
<evidence type="ECO:0000256" key="2">
    <source>
        <dbReference type="ARBA" id="ARBA00022908"/>
    </source>
</evidence>
<dbReference type="Proteomes" id="UP000286997">
    <property type="component" value="Unassembled WGS sequence"/>
</dbReference>
<dbReference type="GO" id="GO:0003677">
    <property type="term" value="F:DNA binding"/>
    <property type="evidence" value="ECO:0007669"/>
    <property type="project" value="UniProtKB-UniRule"/>
</dbReference>
<evidence type="ECO:0000256" key="3">
    <source>
        <dbReference type="ARBA" id="ARBA00023125"/>
    </source>
</evidence>
<evidence type="ECO:0000259" key="8">
    <source>
        <dbReference type="PROSITE" id="PS51900"/>
    </source>
</evidence>
<evidence type="ECO:0000313" key="10">
    <source>
        <dbReference type="Proteomes" id="UP000286997"/>
    </source>
</evidence>
<dbReference type="InterPro" id="IPR044068">
    <property type="entry name" value="CB"/>
</dbReference>
<gene>
    <name evidence="9" type="ORF">EOE48_09615</name>
</gene>
<keyword evidence="4" id="KW-0233">DNA recombination</keyword>
<feature type="domain" description="Core-binding (CB)" evidence="8">
    <location>
        <begin position="247"/>
        <end position="337"/>
    </location>
</feature>
<dbReference type="InterPro" id="IPR013762">
    <property type="entry name" value="Integrase-like_cat_sf"/>
</dbReference>
<dbReference type="Gene3D" id="1.10.443.10">
    <property type="entry name" value="Intergrase catalytic core"/>
    <property type="match status" value="1"/>
</dbReference>
<evidence type="ECO:0000256" key="6">
    <source>
        <dbReference type="SAM" id="MobiDB-lite"/>
    </source>
</evidence>
<reference evidence="9 10" key="1">
    <citation type="submission" date="2019-01" db="EMBL/GenBank/DDBJ databases">
        <authorList>
            <person name="Chen W.-M."/>
        </authorList>
    </citation>
    <scope>NUCLEOTIDE SEQUENCE [LARGE SCALE GENOMIC DNA]</scope>
    <source>
        <strain evidence="9 10">TER-1</strain>
    </source>
</reference>
<evidence type="ECO:0000256" key="5">
    <source>
        <dbReference type="PROSITE-ProRule" id="PRU01248"/>
    </source>
</evidence>
<comment type="caution">
    <text evidence="9">The sequence shown here is derived from an EMBL/GenBank/DDBJ whole genome shotgun (WGS) entry which is preliminary data.</text>
</comment>
<dbReference type="GO" id="GO:0006310">
    <property type="term" value="P:DNA recombination"/>
    <property type="evidence" value="ECO:0007669"/>
    <property type="project" value="UniProtKB-KW"/>
</dbReference>
<dbReference type="PANTHER" id="PTHR30349">
    <property type="entry name" value="PHAGE INTEGRASE-RELATED"/>
    <property type="match status" value="1"/>
</dbReference>
<comment type="similarity">
    <text evidence="1">Belongs to the 'phage' integrase family.</text>
</comment>
<dbReference type="Gene3D" id="1.10.150.130">
    <property type="match status" value="1"/>
</dbReference>
<keyword evidence="3 5" id="KW-0238">DNA-binding</keyword>
<dbReference type="InterPro" id="IPR002104">
    <property type="entry name" value="Integrase_catalytic"/>
</dbReference>
<organism evidence="9 10">
    <name type="scientific">Methylobacterium oryzihabitans</name>
    <dbReference type="NCBI Taxonomy" id="2499852"/>
    <lineage>
        <taxon>Bacteria</taxon>
        <taxon>Pseudomonadati</taxon>
        <taxon>Pseudomonadota</taxon>
        <taxon>Alphaproteobacteria</taxon>
        <taxon>Hyphomicrobiales</taxon>
        <taxon>Methylobacteriaceae</taxon>
        <taxon>Methylobacterium</taxon>
    </lineage>
</organism>
<dbReference type="InterPro" id="IPR050090">
    <property type="entry name" value="Tyrosine_recombinase_XerCD"/>
</dbReference>
<dbReference type="PROSITE" id="PS51898">
    <property type="entry name" value="TYR_RECOMBINASE"/>
    <property type="match status" value="1"/>
</dbReference>
<dbReference type="AlphaFoldDB" id="A0A3S2YTK1"/>
<evidence type="ECO:0000259" key="7">
    <source>
        <dbReference type="PROSITE" id="PS51898"/>
    </source>
</evidence>
<dbReference type="EMBL" id="SACP01000007">
    <property type="protein sequence ID" value="RVU19136.1"/>
    <property type="molecule type" value="Genomic_DNA"/>
</dbReference>
<dbReference type="PANTHER" id="PTHR30349:SF41">
    <property type="entry name" value="INTEGRASE_RECOMBINASE PROTEIN MJ0367-RELATED"/>
    <property type="match status" value="1"/>
</dbReference>
<dbReference type="OrthoDB" id="9784724at2"/>
<accession>A0A3S2YTK1</accession>
<dbReference type="InterPro" id="IPR011010">
    <property type="entry name" value="DNA_brk_join_enz"/>
</dbReference>
<dbReference type="GO" id="GO:0015074">
    <property type="term" value="P:DNA integration"/>
    <property type="evidence" value="ECO:0007669"/>
    <property type="project" value="UniProtKB-KW"/>
</dbReference>
<sequence length="562" mass="61010">MLFRLVRPVKRSDSSLPQFTQRIPRDVLPLVAGRTLVLPLGCETVRVRFTATMRSVRFSLRTRDPAEAKARQGQAAAALERFWVSLRTDAPAALSHQQATALAGELYRAWSDGGAGRTIAVQHMPDGRWERARSMPAEEEAAFASARGKLEAAIEADDTAGLEPTLGPLVDRLLLARGVSSVDADSRAVLLDAFARALRDAFAARERNAGGDYSPDPNANRFPEWQTEQQGRGPEPAKPAPVPAGKTTLTGLVADWWTERQAAGLKPSTHESYRNTVAAFVAYLKHDDAGRVTAEDVLGFKDHRLATINPRTGKTISAKTVKDSDIAGLKAIFAWAVANRRMASNPAKDVTLKLGKARKLRSKGLSDAEAHAILRAALAYQPGKGERPQTAAAKRWVPWLAAYTGARVGELAQLRKQDLRQQGPYWLITITPEAGTVKTNEAREVVLHPHLVELGFPEFVAKAPAGHLFLKLGREGDVLGPLQGLKNRLTEFARSLVPDPNVAPNHGWRHRFKTEGLSAGMGDRVLDAIQGHAPRTAGGGYGEVTVKAMAEAVAKLPRYEVS</sequence>
<dbReference type="Pfam" id="PF20172">
    <property type="entry name" value="DUF6538"/>
    <property type="match status" value="1"/>
</dbReference>
<feature type="region of interest" description="Disordered" evidence="6">
    <location>
        <begin position="207"/>
        <end position="245"/>
    </location>
</feature>
<keyword evidence="10" id="KW-1185">Reference proteome</keyword>
<dbReference type="SUPFAM" id="SSF56349">
    <property type="entry name" value="DNA breaking-rejoining enzymes"/>
    <property type="match status" value="1"/>
</dbReference>
<dbReference type="PROSITE" id="PS51900">
    <property type="entry name" value="CB"/>
    <property type="match status" value="1"/>
</dbReference>
<evidence type="ECO:0000256" key="1">
    <source>
        <dbReference type="ARBA" id="ARBA00008857"/>
    </source>
</evidence>
<evidence type="ECO:0000256" key="4">
    <source>
        <dbReference type="ARBA" id="ARBA00023172"/>
    </source>
</evidence>